<evidence type="ECO:0000256" key="7">
    <source>
        <dbReference type="ARBA" id="ARBA00022840"/>
    </source>
</evidence>
<evidence type="ECO:0000313" key="10">
    <source>
        <dbReference type="EMBL" id="KUG25527.1"/>
    </source>
</evidence>
<evidence type="ECO:0000256" key="5">
    <source>
        <dbReference type="ARBA" id="ARBA00022741"/>
    </source>
</evidence>
<evidence type="ECO:0000256" key="1">
    <source>
        <dbReference type="ARBA" id="ARBA00022527"/>
    </source>
</evidence>
<dbReference type="InterPro" id="IPR000719">
    <property type="entry name" value="Prot_kinase_dom"/>
</dbReference>
<dbReference type="InterPro" id="IPR028994">
    <property type="entry name" value="Integrin_alpha_N"/>
</dbReference>
<dbReference type="InterPro" id="IPR013517">
    <property type="entry name" value="FG-GAP"/>
</dbReference>
<feature type="transmembrane region" description="Helical" evidence="8">
    <location>
        <begin position="857"/>
        <end position="877"/>
    </location>
</feature>
<dbReference type="PROSITE" id="PS00107">
    <property type="entry name" value="PROTEIN_KINASE_ATP"/>
    <property type="match status" value="1"/>
</dbReference>
<dbReference type="InterPro" id="IPR008271">
    <property type="entry name" value="Ser/Thr_kinase_AS"/>
</dbReference>
<dbReference type="Gene3D" id="1.10.510.10">
    <property type="entry name" value="Transferase(Phosphotransferase) domain 1"/>
    <property type="match status" value="1"/>
</dbReference>
<keyword evidence="5" id="KW-0547">Nucleotide-binding</keyword>
<dbReference type="InterPro" id="IPR028203">
    <property type="entry name" value="PSII_CF48-like_dom"/>
</dbReference>
<feature type="transmembrane region" description="Helical" evidence="8">
    <location>
        <begin position="833"/>
        <end position="851"/>
    </location>
</feature>
<proteinExistence type="predicted"/>
<dbReference type="Pfam" id="PF00069">
    <property type="entry name" value="Pkinase"/>
    <property type="match status" value="1"/>
</dbReference>
<evidence type="ECO:0000256" key="8">
    <source>
        <dbReference type="SAM" id="Phobius"/>
    </source>
</evidence>
<dbReference type="GO" id="GO:0005524">
    <property type="term" value="F:ATP binding"/>
    <property type="evidence" value="ECO:0007669"/>
    <property type="project" value="UniProtKB-KW"/>
</dbReference>
<keyword evidence="7" id="KW-0067">ATP-binding</keyword>
<dbReference type="PROSITE" id="PS00018">
    <property type="entry name" value="EF_HAND_1"/>
    <property type="match status" value="1"/>
</dbReference>
<dbReference type="Pfam" id="PF14870">
    <property type="entry name" value="PSII_BNR"/>
    <property type="match status" value="1"/>
</dbReference>
<dbReference type="CDD" id="cd14014">
    <property type="entry name" value="STKc_PknB_like"/>
    <property type="match status" value="1"/>
</dbReference>
<protein>
    <recommendedName>
        <fullName evidence="9">Protein kinase domain-containing protein</fullName>
    </recommendedName>
</protein>
<evidence type="ECO:0000259" key="9">
    <source>
        <dbReference type="PROSITE" id="PS50011"/>
    </source>
</evidence>
<evidence type="ECO:0000256" key="6">
    <source>
        <dbReference type="ARBA" id="ARBA00022777"/>
    </source>
</evidence>
<evidence type="ECO:0000256" key="3">
    <source>
        <dbReference type="ARBA" id="ARBA00022679"/>
    </source>
</evidence>
<dbReference type="EMBL" id="LNQE01000663">
    <property type="protein sequence ID" value="KUG25527.1"/>
    <property type="molecule type" value="Genomic_DNA"/>
</dbReference>
<name>A0A0W8FX72_9ZZZZ</name>
<organism evidence="10">
    <name type="scientific">hydrocarbon metagenome</name>
    <dbReference type="NCBI Taxonomy" id="938273"/>
    <lineage>
        <taxon>unclassified sequences</taxon>
        <taxon>metagenomes</taxon>
        <taxon>ecological metagenomes</taxon>
    </lineage>
</organism>
<sequence length="1151" mass="131354">MQSDAIWYKQANVDLGSKIIMRSVDEGIAISRGAGYDIKGNLYQLKHGKWESVFKFDYSDNPQIAYNENKVWFIHHETHHNFWHPLFYEYDGNQYNEIILPKVMWDETDYSMWNGIEILDDGTAWMIGQLGNILYYDGKVWSEFDSPLKNVERTSIYFGDLNDIEMISENLGWAVGREGVIIKFENGKWNRVKSPVDTDLRKISMIDSNNGWIVGDRGTILKFQNGEWQYFENDFRVSFSSVISDGLDKAWIVGTRSTLLEWDGSEWKEIESIKSFNDIFEDVAFVKDENDEYKIWVIGQAGIYTTSQNLGFSFTDITTASSIRNEGRAATFFDGNNDGLNDLAIISDGGPNLIYKNIGNNVFSEISREQIGITNASLNQTFILGDLDKDNKLDLLEILDDLNYNLAFGKGEFNFSDDVNRSKLELEIIDATLALTSAKFIDFNNDGNLDIYISNFSREDMLFKNDGYGNFTNIYHKTGINKKLNRQAYGVIINDFNNDMLADILIVYRFAENNKFIELYINQGNFTFEEKESEVFKCNQNLISMSAISADFNNDGTQDIFVFNYGKTPMLLLNDGNANFTNVSSEAGFTETIQHPEPTGGILNVADVNNDGYVDIFVSSKLYLNSPGLKFTEVSEQVGLSFTGNPSFGDIDNDGDLDLFIGISKNSAPAGETAKLYRNNLSEGNSIKIKFNTDKSNRTAIGTKVSLIGTNENNNEVYRNTKYFGFGESPLSQQNISELHFGLIDSLSYSIKVEFPSGVKKGINNIEPKKTYTVTESSFITHYVTLTKNSLQRSINLVDWKSTSVKLFVLIIASMIIYQQTRKWKSNRIIRRWYFILTIMIFFLFLIHITLKTNFYFEWMLPIILPVLFVLVFVYYSNKYIEERESKYISHFKLLEILGVGGMGKVFKALDTQSNKLVALKIINPTLLKDEENKRRLNSEGRLLSSIDHKNIVKVFEFGETEEHSFIAMEYLSGGTLEEFVENNFPLDKETFKKIAIEICDGLKTIHQNNVLHRDLKSQNIMFDENNCIRIMDFGLSKSPLVSTMTSLGTVVGTLGYVAPEQITNIQVDQRTDIFSFGVVLYQMLTKKLPFTGENEMALIHSIFNTNPPRPSELNNSFEKNIDNIVMKCIEKDIDKRYNSASKIKEDLLKI</sequence>
<dbReference type="SUPFAM" id="SSF56112">
    <property type="entry name" value="Protein kinase-like (PK-like)"/>
    <property type="match status" value="1"/>
</dbReference>
<dbReference type="PANTHER" id="PTHR24351">
    <property type="entry name" value="RIBOSOMAL PROTEIN S6 KINASE"/>
    <property type="match status" value="1"/>
</dbReference>
<gene>
    <name evidence="10" type="ORF">ASZ90_004652</name>
</gene>
<dbReference type="InterPro" id="IPR018247">
    <property type="entry name" value="EF_Hand_1_Ca_BS"/>
</dbReference>
<keyword evidence="8" id="KW-0812">Transmembrane</keyword>
<evidence type="ECO:0000256" key="4">
    <source>
        <dbReference type="ARBA" id="ARBA00022729"/>
    </source>
</evidence>
<keyword evidence="3" id="KW-0808">Transferase</keyword>
<keyword evidence="4" id="KW-0732">Signal</keyword>
<accession>A0A0W8FX72</accession>
<dbReference type="PROSITE" id="PS00108">
    <property type="entry name" value="PROTEIN_KINASE_ST"/>
    <property type="match status" value="1"/>
</dbReference>
<keyword evidence="2" id="KW-0597">Phosphoprotein</keyword>
<feature type="domain" description="Protein kinase" evidence="9">
    <location>
        <begin position="892"/>
        <end position="1149"/>
    </location>
</feature>
<keyword evidence="8" id="KW-0472">Membrane</keyword>
<keyword evidence="1" id="KW-0723">Serine/threonine-protein kinase</keyword>
<keyword evidence="8" id="KW-1133">Transmembrane helix</keyword>
<dbReference type="Pfam" id="PF13517">
    <property type="entry name" value="FG-GAP_3"/>
    <property type="match status" value="3"/>
</dbReference>
<dbReference type="SMART" id="SM00220">
    <property type="entry name" value="S_TKc"/>
    <property type="match status" value="1"/>
</dbReference>
<reference evidence="10" key="1">
    <citation type="journal article" date="2015" name="Proc. Natl. Acad. Sci. U.S.A.">
        <title>Networks of energetic and metabolic interactions define dynamics in microbial communities.</title>
        <authorList>
            <person name="Embree M."/>
            <person name="Liu J.K."/>
            <person name="Al-Bassam M.M."/>
            <person name="Zengler K."/>
        </authorList>
    </citation>
    <scope>NUCLEOTIDE SEQUENCE</scope>
</reference>
<dbReference type="Gene3D" id="2.130.10.130">
    <property type="entry name" value="Integrin alpha, N-terminal"/>
    <property type="match status" value="1"/>
</dbReference>
<evidence type="ECO:0000256" key="2">
    <source>
        <dbReference type="ARBA" id="ARBA00022553"/>
    </source>
</evidence>
<dbReference type="PROSITE" id="PS50011">
    <property type="entry name" value="PROTEIN_KINASE_DOM"/>
    <property type="match status" value="1"/>
</dbReference>
<dbReference type="AlphaFoldDB" id="A0A0W8FX72"/>
<dbReference type="GO" id="GO:0004674">
    <property type="term" value="F:protein serine/threonine kinase activity"/>
    <property type="evidence" value="ECO:0007669"/>
    <property type="project" value="UniProtKB-KW"/>
</dbReference>
<dbReference type="SUPFAM" id="SSF69318">
    <property type="entry name" value="Integrin alpha N-terminal domain"/>
    <property type="match status" value="2"/>
</dbReference>
<feature type="transmembrane region" description="Helical" evidence="8">
    <location>
        <begin position="803"/>
        <end position="821"/>
    </location>
</feature>
<dbReference type="InterPro" id="IPR011009">
    <property type="entry name" value="Kinase-like_dom_sf"/>
</dbReference>
<keyword evidence="6" id="KW-0418">Kinase</keyword>
<comment type="caution">
    <text evidence="10">The sequence shown here is derived from an EMBL/GenBank/DDBJ whole genome shotgun (WGS) entry which is preliminary data.</text>
</comment>
<dbReference type="InterPro" id="IPR017441">
    <property type="entry name" value="Protein_kinase_ATP_BS"/>
</dbReference>